<dbReference type="Pfam" id="PF08239">
    <property type="entry name" value="SH3_3"/>
    <property type="match status" value="1"/>
</dbReference>
<evidence type="ECO:0000256" key="1">
    <source>
        <dbReference type="SAM" id="MobiDB-lite"/>
    </source>
</evidence>
<dbReference type="STRING" id="41431.PCC8801_1718"/>
<feature type="region of interest" description="Disordered" evidence="1">
    <location>
        <begin position="43"/>
        <end position="100"/>
    </location>
</feature>
<keyword evidence="4" id="KW-1185">Reference proteome</keyword>
<dbReference type="HOGENOM" id="CLU_137425_0_0_3"/>
<dbReference type="KEGG" id="cyp:PCC8801_1718"/>
<proteinExistence type="predicted"/>
<dbReference type="Gene3D" id="2.30.30.40">
    <property type="entry name" value="SH3 Domains"/>
    <property type="match status" value="1"/>
</dbReference>
<organism evidence="3 4">
    <name type="scientific">Rippkaea orientalis (strain PCC 8801 / RF-1)</name>
    <name type="common">Cyanothece sp. (strain PCC 8801)</name>
    <dbReference type="NCBI Taxonomy" id="41431"/>
    <lineage>
        <taxon>Bacteria</taxon>
        <taxon>Bacillati</taxon>
        <taxon>Cyanobacteriota</taxon>
        <taxon>Cyanophyceae</taxon>
        <taxon>Oscillatoriophycideae</taxon>
        <taxon>Chroococcales</taxon>
        <taxon>Aphanothecaceae</taxon>
        <taxon>Rippkaea</taxon>
        <taxon>Rippkaea orientalis</taxon>
    </lineage>
</organism>
<dbReference type="OrthoDB" id="573524at2"/>
<accession>B7JWR7</accession>
<name>B7JWR7_RIPO1</name>
<sequence>MNRLSALFQFIIGFFVGVLLLISGTTALAYVVFYRLNSQPARPTFAEEKPQKEATKTESQAEKTAEKPTEKPTEEVAAKQPEPEVEEKTEETEKLPQGAYKAAVNWPDGLSLRAEPGKEAERIGGIEYKSEIIILETSSDGGWQKVRIPGSEQEGWIKAGNVDKIESGETQEE</sequence>
<feature type="domain" description="SH3b" evidence="2">
    <location>
        <begin position="108"/>
        <end position="162"/>
    </location>
</feature>
<dbReference type="eggNOG" id="COG3103">
    <property type="taxonomic scope" value="Bacteria"/>
</dbReference>
<dbReference type="InterPro" id="IPR003646">
    <property type="entry name" value="SH3-like_bac-type"/>
</dbReference>
<dbReference type="AlphaFoldDB" id="B7JWR7"/>
<protein>
    <submittedName>
        <fullName evidence="3">SH3 type 3 domain-containing protein</fullName>
    </submittedName>
</protein>
<reference evidence="4" key="1">
    <citation type="journal article" date="2011" name="MBio">
        <title>Novel metabolic attributes of the genus Cyanothece, comprising a group of unicellular nitrogen-fixing Cyanobacteria.</title>
        <authorList>
            <person name="Bandyopadhyay A."/>
            <person name="Elvitigala T."/>
            <person name="Welsh E."/>
            <person name="Stockel J."/>
            <person name="Liberton M."/>
            <person name="Min H."/>
            <person name="Sherman L.A."/>
            <person name="Pakrasi H.B."/>
        </authorList>
    </citation>
    <scope>NUCLEOTIDE SEQUENCE [LARGE SCALE GENOMIC DNA]</scope>
    <source>
        <strain evidence="4">PCC 8801</strain>
    </source>
</reference>
<feature type="compositionally biased region" description="Basic and acidic residues" evidence="1">
    <location>
        <begin position="45"/>
        <end position="77"/>
    </location>
</feature>
<evidence type="ECO:0000313" key="3">
    <source>
        <dbReference type="EMBL" id="ACK65766.1"/>
    </source>
</evidence>
<evidence type="ECO:0000259" key="2">
    <source>
        <dbReference type="Pfam" id="PF08239"/>
    </source>
</evidence>
<gene>
    <name evidence="3" type="ordered locus">PCC8801_1718</name>
</gene>
<dbReference type="RefSeq" id="WP_012595039.1">
    <property type="nucleotide sequence ID" value="NC_011726.1"/>
</dbReference>
<dbReference type="EMBL" id="CP001287">
    <property type="protein sequence ID" value="ACK65766.1"/>
    <property type="molecule type" value="Genomic_DNA"/>
</dbReference>
<dbReference type="Proteomes" id="UP000008204">
    <property type="component" value="Chromosome"/>
</dbReference>
<evidence type="ECO:0000313" key="4">
    <source>
        <dbReference type="Proteomes" id="UP000008204"/>
    </source>
</evidence>